<dbReference type="InterPro" id="IPR006143">
    <property type="entry name" value="RND_pump_MFP"/>
</dbReference>
<gene>
    <name evidence="11" type="ORF">DK869_02360</name>
</gene>
<accession>A0A318N3R3</accession>
<evidence type="ECO:0000259" key="7">
    <source>
        <dbReference type="Pfam" id="PF25876"/>
    </source>
</evidence>
<dbReference type="Pfam" id="PF25944">
    <property type="entry name" value="Beta-barrel_RND"/>
    <property type="match status" value="1"/>
</dbReference>
<feature type="transmembrane region" description="Helical" evidence="6">
    <location>
        <begin position="20"/>
        <end position="41"/>
    </location>
</feature>
<keyword evidence="3" id="KW-1003">Cell membrane</keyword>
<keyword evidence="4" id="KW-0997">Cell inner membrane</keyword>
<feature type="domain" description="Multidrug resistance protein MdtA-like beta-barrel" evidence="9">
    <location>
        <begin position="230"/>
        <end position="312"/>
    </location>
</feature>
<dbReference type="EMBL" id="QGLT01000001">
    <property type="protein sequence ID" value="PXZ01857.1"/>
    <property type="molecule type" value="Genomic_DNA"/>
</dbReference>
<keyword evidence="6" id="KW-0812">Transmembrane</keyword>
<dbReference type="PANTHER" id="PTHR30469">
    <property type="entry name" value="MULTIDRUG RESISTANCE PROTEIN MDTA"/>
    <property type="match status" value="1"/>
</dbReference>
<dbReference type="GO" id="GO:0015562">
    <property type="term" value="F:efflux transmembrane transporter activity"/>
    <property type="evidence" value="ECO:0007669"/>
    <property type="project" value="TreeGrafter"/>
</dbReference>
<evidence type="ECO:0000313" key="12">
    <source>
        <dbReference type="Proteomes" id="UP000247565"/>
    </source>
</evidence>
<dbReference type="AlphaFoldDB" id="A0A318N3R3"/>
<dbReference type="InterPro" id="IPR058626">
    <property type="entry name" value="MdtA-like_b-barrel"/>
</dbReference>
<evidence type="ECO:0000259" key="9">
    <source>
        <dbReference type="Pfam" id="PF25944"/>
    </source>
</evidence>
<comment type="similarity">
    <text evidence="2">Belongs to the membrane fusion protein (MFP) (TC 8.A.1) family.</text>
</comment>
<evidence type="ECO:0000256" key="1">
    <source>
        <dbReference type="ARBA" id="ARBA00004236"/>
    </source>
</evidence>
<evidence type="ECO:0000256" key="2">
    <source>
        <dbReference type="ARBA" id="ARBA00009477"/>
    </source>
</evidence>
<evidence type="ECO:0000313" key="11">
    <source>
        <dbReference type="EMBL" id="PXZ01857.1"/>
    </source>
</evidence>
<comment type="caution">
    <text evidence="11">The sequence shown here is derived from an EMBL/GenBank/DDBJ whole genome shotgun (WGS) entry which is preliminary data.</text>
</comment>
<dbReference type="Gene3D" id="1.10.287.470">
    <property type="entry name" value="Helix hairpin bin"/>
    <property type="match status" value="1"/>
</dbReference>
<dbReference type="Pfam" id="PF25989">
    <property type="entry name" value="YknX_C"/>
    <property type="match status" value="1"/>
</dbReference>
<feature type="domain" description="YknX-like C-terminal permuted SH3-like" evidence="10">
    <location>
        <begin position="319"/>
        <end position="386"/>
    </location>
</feature>
<evidence type="ECO:0000256" key="5">
    <source>
        <dbReference type="ARBA" id="ARBA00023136"/>
    </source>
</evidence>
<evidence type="ECO:0000256" key="4">
    <source>
        <dbReference type="ARBA" id="ARBA00022519"/>
    </source>
</evidence>
<keyword evidence="5 6" id="KW-0472">Membrane</keyword>
<dbReference type="NCBIfam" id="TIGR01730">
    <property type="entry name" value="RND_mfp"/>
    <property type="match status" value="1"/>
</dbReference>
<reference evidence="11 12" key="1">
    <citation type="submission" date="2018-05" db="EMBL/GenBank/DDBJ databases">
        <title>Reference genomes for bee gut microbiota database.</title>
        <authorList>
            <person name="Ellegaard K.M."/>
        </authorList>
    </citation>
    <scope>NUCLEOTIDE SEQUENCE [LARGE SCALE GENOMIC DNA]</scope>
    <source>
        <strain evidence="11 12">ESL0284</strain>
    </source>
</reference>
<dbReference type="Gene3D" id="2.40.50.100">
    <property type="match status" value="1"/>
</dbReference>
<evidence type="ECO:0000259" key="8">
    <source>
        <dbReference type="Pfam" id="PF25917"/>
    </source>
</evidence>
<comment type="subcellular location">
    <subcellularLocation>
        <location evidence="1">Cell membrane</location>
    </subcellularLocation>
</comment>
<dbReference type="InterPro" id="IPR058625">
    <property type="entry name" value="MdtA-like_BSH"/>
</dbReference>
<feature type="domain" description="Multidrug resistance protein MdtA-like barrel-sandwich hybrid" evidence="8">
    <location>
        <begin position="84"/>
        <end position="224"/>
    </location>
</feature>
<evidence type="ECO:0000256" key="3">
    <source>
        <dbReference type="ARBA" id="ARBA00022475"/>
    </source>
</evidence>
<dbReference type="Pfam" id="PF25917">
    <property type="entry name" value="BSH_RND"/>
    <property type="match status" value="1"/>
</dbReference>
<keyword evidence="6" id="KW-1133">Transmembrane helix</keyword>
<organism evidence="11 12">
    <name type="scientific">Commensalibacter melissae</name>
    <dbReference type="NCBI Taxonomy" id="2070537"/>
    <lineage>
        <taxon>Bacteria</taxon>
        <taxon>Pseudomonadati</taxon>
        <taxon>Pseudomonadota</taxon>
        <taxon>Alphaproteobacteria</taxon>
        <taxon>Acetobacterales</taxon>
        <taxon>Acetobacteraceae</taxon>
    </lineage>
</organism>
<evidence type="ECO:0000259" key="10">
    <source>
        <dbReference type="Pfam" id="PF25989"/>
    </source>
</evidence>
<dbReference type="GO" id="GO:1990281">
    <property type="term" value="C:efflux pump complex"/>
    <property type="evidence" value="ECO:0007669"/>
    <property type="project" value="TreeGrafter"/>
</dbReference>
<dbReference type="InterPro" id="IPR058624">
    <property type="entry name" value="MdtA-like_HH"/>
</dbReference>
<evidence type="ECO:0000256" key="6">
    <source>
        <dbReference type="SAM" id="Phobius"/>
    </source>
</evidence>
<dbReference type="Gene3D" id="2.40.420.20">
    <property type="match status" value="1"/>
</dbReference>
<dbReference type="SUPFAM" id="SSF111369">
    <property type="entry name" value="HlyD-like secretion proteins"/>
    <property type="match status" value="1"/>
</dbReference>
<keyword evidence="12" id="KW-1185">Reference proteome</keyword>
<dbReference type="PANTHER" id="PTHR30469:SF12">
    <property type="entry name" value="MULTIDRUG RESISTANCE PROTEIN MDTA"/>
    <property type="match status" value="1"/>
</dbReference>
<proteinExistence type="inferred from homology"/>
<dbReference type="OrthoDB" id="9783047at2"/>
<sequence>MTLPQNTTNSDKSHSRFHPWLKIFLYIGLIAVIIGVAYRFYGVFSSTSEHSHYVVEQPVAATIVKKSHLPVILTELGTVVPISNVTVQTRISGYLQQVFFTEGQLVKKNDLLALIDPRPSEALKAQYEGNLKADTALLQQAKLDNKRYQTLLKQNSIAPMTAQDQQYKVAQLEGQVKTDQALIKQQELNLIYCHIRAPVDGRIGIRQVDAGNYITEGQSGGLATLTQMTPMSVIFTLPENQLGIVLEALKNKKELTVEAWNTDNTTKLATGKTSVIDSQIDTSTGTVRLRAIFENKNWELFPNQFVNAHLLVKVIKDALILPNNAIQTGPNGSFVYVIQKDSTVKIQTIKTGYNDGEHTVITAGLVENEKIVTDGIDTLHEGSKVIIPENTQSSE</sequence>
<protein>
    <submittedName>
        <fullName evidence="11">Multidrug transporter subunit MdtA</fullName>
    </submittedName>
</protein>
<dbReference type="Gene3D" id="2.40.30.170">
    <property type="match status" value="1"/>
</dbReference>
<feature type="domain" description="Multidrug resistance protein MdtA-like alpha-helical hairpin" evidence="7">
    <location>
        <begin position="125"/>
        <end position="192"/>
    </location>
</feature>
<name>A0A318N3R3_9PROT</name>
<dbReference type="RefSeq" id="WP_110438376.1">
    <property type="nucleotide sequence ID" value="NZ_CP046393.1"/>
</dbReference>
<dbReference type="InterPro" id="IPR058637">
    <property type="entry name" value="YknX-like_C"/>
</dbReference>
<dbReference type="Pfam" id="PF25876">
    <property type="entry name" value="HH_MFP_RND"/>
    <property type="match status" value="1"/>
</dbReference>
<dbReference type="Proteomes" id="UP000247565">
    <property type="component" value="Unassembled WGS sequence"/>
</dbReference>